<evidence type="ECO:0000313" key="14">
    <source>
        <dbReference type="Proteomes" id="UP000239899"/>
    </source>
</evidence>
<evidence type="ECO:0000256" key="10">
    <source>
        <dbReference type="ARBA" id="ARBA00048070"/>
    </source>
</evidence>
<sequence length="543" mass="59538">MASNPNNAGGSPAPTAADRLRAGDLAGPFHKSGSRGVMFTDNGQEKEQSIDFRLSSYDGEDGQEDETLIHCPTLRSELEARPSPFLVHQYHGGGFVSDADRVCLQSIKFAHAKSAGSRSQDNLMELRQMSRRYSQDYLEDGYMPLPDHAMRSGPRETIYFNPKDTHVAICTVGGICPGLNDVVRAMVHKLLDYGVPEANIMGIRYGFKGFYDRKHKPVTLTRRMVEEIHLEGGTILGTSRGLPNVPEIVKRLDLWKIDHLYVVGGRGGQAAAESIHRECRAKQVPCCVVAVPKSIDNDFMLVDKTFGFETAVEEAQKAILAAKVEASSAYQGVGIVKLMGRQSGFITVQASLAAGIVDAVLIPEVRFTLEGDHGLLAYLQRIMEEKGHCVVCVAEGAGQDVIPDAPATPATPVAARRRDLIPDPPTPLVDNSGRPKLKDVGAWLKRKFKEHWKEADIKYIEPTYMIRSIPTIAGDRVYCKMLAHGAVHGAFAGFTGITVGLVNTHYCYLPIPLIIQAPRRVDPNGELWNRLRSSCGQPNFSKP</sequence>
<evidence type="ECO:0000256" key="9">
    <source>
        <dbReference type="ARBA" id="ARBA00023152"/>
    </source>
</evidence>
<evidence type="ECO:0000256" key="3">
    <source>
        <dbReference type="ARBA" id="ARBA00022679"/>
    </source>
</evidence>
<dbReference type="GO" id="GO:0006002">
    <property type="term" value="P:fructose 6-phosphate metabolic process"/>
    <property type="evidence" value="ECO:0007669"/>
    <property type="project" value="InterPro"/>
</dbReference>
<evidence type="ECO:0000256" key="1">
    <source>
        <dbReference type="ARBA" id="ARBA00001946"/>
    </source>
</evidence>
<comment type="function">
    <text evidence="2">Catalyzes the phosphorylation of D-fructose 6-phosphate to fructose 1,6-bisphosphate by ATP, the first committing step of glycolysis.</text>
</comment>
<evidence type="ECO:0000256" key="2">
    <source>
        <dbReference type="ARBA" id="ARBA00002659"/>
    </source>
</evidence>
<dbReference type="InterPro" id="IPR022953">
    <property type="entry name" value="ATP_PFK"/>
</dbReference>
<evidence type="ECO:0000256" key="7">
    <source>
        <dbReference type="ARBA" id="ARBA00022840"/>
    </source>
</evidence>
<evidence type="ECO:0000256" key="6">
    <source>
        <dbReference type="ARBA" id="ARBA00022777"/>
    </source>
</evidence>
<evidence type="ECO:0000256" key="11">
    <source>
        <dbReference type="SAM" id="MobiDB-lite"/>
    </source>
</evidence>
<protein>
    <submittedName>
        <fullName evidence="13">Phosphofructokinase family isoform A</fullName>
    </submittedName>
</protein>
<dbReference type="GO" id="GO:0003872">
    <property type="term" value="F:6-phosphofructokinase activity"/>
    <property type="evidence" value="ECO:0007669"/>
    <property type="project" value="UniProtKB-EC"/>
</dbReference>
<keyword evidence="8" id="KW-0460">Magnesium</keyword>
<evidence type="ECO:0000256" key="4">
    <source>
        <dbReference type="ARBA" id="ARBA00022723"/>
    </source>
</evidence>
<dbReference type="GO" id="GO:0046872">
    <property type="term" value="F:metal ion binding"/>
    <property type="evidence" value="ECO:0007669"/>
    <property type="project" value="UniProtKB-KW"/>
</dbReference>
<feature type="region of interest" description="Disordered" evidence="11">
    <location>
        <begin position="1"/>
        <end position="45"/>
    </location>
</feature>
<evidence type="ECO:0000256" key="5">
    <source>
        <dbReference type="ARBA" id="ARBA00022741"/>
    </source>
</evidence>
<comment type="cofactor">
    <cofactor evidence="1">
        <name>Mg(2+)</name>
        <dbReference type="ChEBI" id="CHEBI:18420"/>
    </cofactor>
</comment>
<dbReference type="AlphaFoldDB" id="A0A2P6TPT7"/>
<keyword evidence="6" id="KW-0418">Kinase</keyword>
<dbReference type="Gene3D" id="3.40.50.450">
    <property type="match status" value="1"/>
</dbReference>
<reference evidence="13 14" key="1">
    <citation type="journal article" date="2018" name="Plant J.">
        <title>Genome sequences of Chlorella sorokiniana UTEX 1602 and Micractinium conductrix SAG 241.80: implications to maltose excretion by a green alga.</title>
        <authorList>
            <person name="Arriola M.B."/>
            <person name="Velmurugan N."/>
            <person name="Zhang Y."/>
            <person name="Plunkett M.H."/>
            <person name="Hondzo H."/>
            <person name="Barney B.M."/>
        </authorList>
    </citation>
    <scope>NUCLEOTIDE SEQUENCE [LARGE SCALE GENOMIC DNA]</scope>
    <source>
        <strain evidence="14">UTEX 1602</strain>
    </source>
</reference>
<dbReference type="UniPathway" id="UPA00109">
    <property type="reaction ID" value="UER00182"/>
</dbReference>
<dbReference type="Pfam" id="PF00365">
    <property type="entry name" value="PFK"/>
    <property type="match status" value="1"/>
</dbReference>
<keyword evidence="9" id="KW-0324">Glycolysis</keyword>
<dbReference type="NCBIfam" id="NF005301">
    <property type="entry name" value="PRK06830.1"/>
    <property type="match status" value="1"/>
</dbReference>
<comment type="caution">
    <text evidence="13">The sequence shown here is derived from an EMBL/GenBank/DDBJ whole genome shotgun (WGS) entry which is preliminary data.</text>
</comment>
<keyword evidence="5" id="KW-0547">Nucleotide-binding</keyword>
<evidence type="ECO:0000256" key="8">
    <source>
        <dbReference type="ARBA" id="ARBA00022842"/>
    </source>
</evidence>
<comment type="catalytic activity">
    <reaction evidence="10">
        <text>beta-D-fructose 6-phosphate + ATP = beta-D-fructose 1,6-bisphosphate + ADP + H(+)</text>
        <dbReference type="Rhea" id="RHEA:16109"/>
        <dbReference type="ChEBI" id="CHEBI:15378"/>
        <dbReference type="ChEBI" id="CHEBI:30616"/>
        <dbReference type="ChEBI" id="CHEBI:32966"/>
        <dbReference type="ChEBI" id="CHEBI:57634"/>
        <dbReference type="ChEBI" id="CHEBI:456216"/>
        <dbReference type="EC" id="2.7.1.11"/>
    </reaction>
</comment>
<accession>A0A2P6TPT7</accession>
<dbReference type="GO" id="GO:0005524">
    <property type="term" value="F:ATP binding"/>
    <property type="evidence" value="ECO:0007669"/>
    <property type="project" value="UniProtKB-KW"/>
</dbReference>
<proteinExistence type="predicted"/>
<dbReference type="EMBL" id="LHPG02000009">
    <property type="protein sequence ID" value="PRW56045.1"/>
    <property type="molecule type" value="Genomic_DNA"/>
</dbReference>
<dbReference type="OrthoDB" id="537915at2759"/>
<dbReference type="InterPro" id="IPR035966">
    <property type="entry name" value="PKF_sf"/>
</dbReference>
<keyword evidence="4" id="KW-0479">Metal-binding</keyword>
<name>A0A2P6TPT7_CHLSO</name>
<dbReference type="PRINTS" id="PR00476">
    <property type="entry name" value="PHFRCTKINASE"/>
</dbReference>
<evidence type="ECO:0000259" key="12">
    <source>
        <dbReference type="Pfam" id="PF00365"/>
    </source>
</evidence>
<dbReference type="FunFam" id="3.40.50.450:FF:000002">
    <property type="entry name" value="ATP-dependent 6-phosphofructokinase"/>
    <property type="match status" value="1"/>
</dbReference>
<dbReference type="GO" id="GO:0005737">
    <property type="term" value="C:cytoplasm"/>
    <property type="evidence" value="ECO:0007669"/>
    <property type="project" value="UniProtKB-ARBA"/>
</dbReference>
<feature type="domain" description="Phosphofructokinase" evidence="12">
    <location>
        <begin position="167"/>
        <end position="488"/>
    </location>
</feature>
<gene>
    <name evidence="13" type="ORF">C2E21_5239</name>
</gene>
<evidence type="ECO:0000313" key="13">
    <source>
        <dbReference type="EMBL" id="PRW56045.1"/>
    </source>
</evidence>
<dbReference type="Proteomes" id="UP000239899">
    <property type="component" value="Unassembled WGS sequence"/>
</dbReference>
<dbReference type="InterPro" id="IPR050929">
    <property type="entry name" value="PFKA"/>
</dbReference>
<dbReference type="STRING" id="3076.A0A2P6TPT7"/>
<keyword evidence="7" id="KW-0067">ATP-binding</keyword>
<dbReference type="PANTHER" id="PTHR45770">
    <property type="entry name" value="ATP-DEPENDENT 6-PHOSPHOFRUCTOKINASE 1"/>
    <property type="match status" value="1"/>
</dbReference>
<dbReference type="SUPFAM" id="SSF53784">
    <property type="entry name" value="Phosphofructokinase"/>
    <property type="match status" value="1"/>
</dbReference>
<keyword evidence="3" id="KW-0808">Transferase</keyword>
<dbReference type="InterPro" id="IPR000023">
    <property type="entry name" value="Phosphofructokinase_dom"/>
</dbReference>
<keyword evidence="14" id="KW-1185">Reference proteome</keyword>
<organism evidence="13 14">
    <name type="scientific">Chlorella sorokiniana</name>
    <name type="common">Freshwater green alga</name>
    <dbReference type="NCBI Taxonomy" id="3076"/>
    <lineage>
        <taxon>Eukaryota</taxon>
        <taxon>Viridiplantae</taxon>
        <taxon>Chlorophyta</taxon>
        <taxon>core chlorophytes</taxon>
        <taxon>Trebouxiophyceae</taxon>
        <taxon>Chlorellales</taxon>
        <taxon>Chlorellaceae</taxon>
        <taxon>Chlorella clade</taxon>
        <taxon>Chlorella</taxon>
    </lineage>
</organism>